<protein>
    <submittedName>
        <fullName evidence="1">Uncharacterized protein</fullName>
    </submittedName>
</protein>
<reference evidence="1 2" key="1">
    <citation type="submission" date="2014-10" db="EMBL/GenBank/DDBJ databases">
        <title>Draft genome of anammox bacterium scalindua brodae, obtained using differential coverage binning of sequence data from two enrichment reactors.</title>
        <authorList>
            <person name="Speth D.R."/>
            <person name="Russ L."/>
            <person name="Kartal B."/>
            <person name="Op den Camp H.J."/>
            <person name="Dutilh B.E."/>
            <person name="Jetten M.S."/>
        </authorList>
    </citation>
    <scope>NUCLEOTIDE SEQUENCE [LARGE SCALE GENOMIC DNA]</scope>
    <source>
        <strain evidence="1">RU1</strain>
    </source>
</reference>
<dbReference type="AlphaFoldDB" id="A0A0B0EGF1"/>
<gene>
    <name evidence="1" type="ORF">SCABRO_02112</name>
</gene>
<sequence>MINFLFNSYEGLALVIYLPYILEKLNKMQEKVTASIYTNKAMVNRYHVSAPEFLQAAQRSLLHLQFRF</sequence>
<dbReference type="EMBL" id="JRYO01000148">
    <property type="protein sequence ID" value="KHE92162.1"/>
    <property type="molecule type" value="Genomic_DNA"/>
</dbReference>
<dbReference type="Proteomes" id="UP000030652">
    <property type="component" value="Unassembled WGS sequence"/>
</dbReference>
<comment type="caution">
    <text evidence="1">The sequence shown here is derived from an EMBL/GenBank/DDBJ whole genome shotgun (WGS) entry which is preliminary data.</text>
</comment>
<name>A0A0B0EGF1_9BACT</name>
<organism evidence="1 2">
    <name type="scientific">Candidatus Scalindua brodae</name>
    <dbReference type="NCBI Taxonomy" id="237368"/>
    <lineage>
        <taxon>Bacteria</taxon>
        <taxon>Pseudomonadati</taxon>
        <taxon>Planctomycetota</taxon>
        <taxon>Candidatus Brocadiia</taxon>
        <taxon>Candidatus Brocadiales</taxon>
        <taxon>Candidatus Scalinduaceae</taxon>
        <taxon>Candidatus Scalindua</taxon>
    </lineage>
</organism>
<accession>A0A0B0EGF1</accession>
<proteinExistence type="predicted"/>
<evidence type="ECO:0000313" key="1">
    <source>
        <dbReference type="EMBL" id="KHE92162.1"/>
    </source>
</evidence>
<evidence type="ECO:0000313" key="2">
    <source>
        <dbReference type="Proteomes" id="UP000030652"/>
    </source>
</evidence>